<feature type="transmembrane region" description="Helical" evidence="1">
    <location>
        <begin position="135"/>
        <end position="153"/>
    </location>
</feature>
<protein>
    <submittedName>
        <fullName evidence="2">TIGR02206 family membrane protein</fullName>
    </submittedName>
</protein>
<gene>
    <name evidence="2" type="ORF">QNI29_19760</name>
</gene>
<dbReference type="EMBL" id="CP126446">
    <property type="protein sequence ID" value="WIF97934.1"/>
    <property type="molecule type" value="Genomic_DNA"/>
</dbReference>
<feature type="transmembrane region" description="Helical" evidence="1">
    <location>
        <begin position="106"/>
        <end position="123"/>
    </location>
</feature>
<reference evidence="2 3" key="1">
    <citation type="submission" date="2023-05" db="EMBL/GenBank/DDBJ databases">
        <title>Comparative genomics reveals the evidence of polycyclic aromatic hydrocarbons degradation in moderately halophilic genus Pontibacillus.</title>
        <authorList>
            <person name="Yang H."/>
            <person name="Qian Z."/>
        </authorList>
    </citation>
    <scope>NUCLEOTIDE SEQUENCE [LARGE SCALE GENOMIC DNA]</scope>
    <source>
        <strain evidence="3">HN14</strain>
    </source>
</reference>
<proteinExistence type="predicted"/>
<evidence type="ECO:0000256" key="1">
    <source>
        <dbReference type="SAM" id="Phobius"/>
    </source>
</evidence>
<feature type="transmembrane region" description="Helical" evidence="1">
    <location>
        <begin position="20"/>
        <end position="38"/>
    </location>
</feature>
<feature type="transmembrane region" description="Helical" evidence="1">
    <location>
        <begin position="165"/>
        <end position="182"/>
    </location>
</feature>
<name>A0ABY8UZG3_9BACI</name>
<dbReference type="Pfam" id="PF14808">
    <property type="entry name" value="TMEM164"/>
    <property type="match status" value="1"/>
</dbReference>
<feature type="transmembrane region" description="Helical" evidence="1">
    <location>
        <begin position="210"/>
        <end position="231"/>
    </location>
</feature>
<keyword evidence="1" id="KW-0812">Transmembrane</keyword>
<accession>A0ABY8UZG3</accession>
<feature type="transmembrane region" description="Helical" evidence="1">
    <location>
        <begin position="81"/>
        <end position="99"/>
    </location>
</feature>
<dbReference type="NCBIfam" id="TIGR02206">
    <property type="entry name" value="intg_mem_TP0381"/>
    <property type="match status" value="1"/>
</dbReference>
<dbReference type="InterPro" id="IPR011737">
    <property type="entry name" value="CHP02206_TP0381"/>
</dbReference>
<evidence type="ECO:0000313" key="2">
    <source>
        <dbReference type="EMBL" id="WIF97934.1"/>
    </source>
</evidence>
<dbReference type="RefSeq" id="WP_231417684.1">
    <property type="nucleotide sequence ID" value="NZ_CP126446.1"/>
</dbReference>
<sequence>MERWFGNDVHQPFQPLMTGHIVILTLFAAGILILLFSYRTLKRSSLYRNWIRWTLFSILLISEATYQLFAITNDIWSTREFVPLHLCGVASILAMIALVTQNKALIQFNFFIGIIPAFLALLTPELPNAFPHYRFLKFFSHHMAISWASLFLILTSPVTITFRSLLGTFGILNLYAVFVFFINREIGSNYLFLSRAPTADTPLDLLGSGIWYYINLELLAFSIFLLLYGGYRLSQSPKNPFKDTPA</sequence>
<evidence type="ECO:0000313" key="3">
    <source>
        <dbReference type="Proteomes" id="UP001236652"/>
    </source>
</evidence>
<feature type="transmembrane region" description="Helical" evidence="1">
    <location>
        <begin position="50"/>
        <end position="69"/>
    </location>
</feature>
<keyword evidence="1" id="KW-0472">Membrane</keyword>
<dbReference type="Proteomes" id="UP001236652">
    <property type="component" value="Chromosome"/>
</dbReference>
<keyword evidence="3" id="KW-1185">Reference proteome</keyword>
<keyword evidence="1" id="KW-1133">Transmembrane helix</keyword>
<organism evidence="2 3">
    <name type="scientific">Pontibacillus chungwhensis</name>
    <dbReference type="NCBI Taxonomy" id="265426"/>
    <lineage>
        <taxon>Bacteria</taxon>
        <taxon>Bacillati</taxon>
        <taxon>Bacillota</taxon>
        <taxon>Bacilli</taxon>
        <taxon>Bacillales</taxon>
        <taxon>Bacillaceae</taxon>
        <taxon>Pontibacillus</taxon>
    </lineage>
</organism>